<feature type="transmembrane region" description="Helical" evidence="2">
    <location>
        <begin position="65"/>
        <end position="89"/>
    </location>
</feature>
<evidence type="ECO:0008006" key="5">
    <source>
        <dbReference type="Google" id="ProtNLM"/>
    </source>
</evidence>
<evidence type="ECO:0000313" key="4">
    <source>
        <dbReference type="Proteomes" id="UP000001038"/>
    </source>
</evidence>
<dbReference type="GO" id="GO:0043005">
    <property type="term" value="C:neuron projection"/>
    <property type="evidence" value="ECO:0000318"/>
    <property type="project" value="GO_Central"/>
</dbReference>
<dbReference type="GeneTree" id="ENSGT00530000063877"/>
<dbReference type="GO" id="GO:0030133">
    <property type="term" value="C:transport vesicle"/>
    <property type="evidence" value="ECO:0000318"/>
    <property type="project" value="GO_Central"/>
</dbReference>
<evidence type="ECO:0000313" key="3">
    <source>
        <dbReference type="Ensembl" id="ENSORLP00000017882.2"/>
    </source>
</evidence>
<name>H2MGY6_ORYLA</name>
<dbReference type="GO" id="GO:0007399">
    <property type="term" value="P:nervous system development"/>
    <property type="evidence" value="ECO:0000318"/>
    <property type="project" value="GO_Central"/>
</dbReference>
<dbReference type="Proteomes" id="UP000001038">
    <property type="component" value="Chromosome 11"/>
</dbReference>
<feature type="compositionally biased region" description="Low complexity" evidence="1">
    <location>
        <begin position="10"/>
        <end position="22"/>
    </location>
</feature>
<feature type="compositionally biased region" description="Basic and acidic residues" evidence="1">
    <location>
        <begin position="223"/>
        <end position="232"/>
    </location>
</feature>
<reference evidence="3" key="3">
    <citation type="submission" date="2025-09" db="UniProtKB">
        <authorList>
            <consortium name="Ensembl"/>
        </authorList>
    </citation>
    <scope>IDENTIFICATION</scope>
    <source>
        <strain evidence="3">Hd-rR</strain>
    </source>
</reference>
<keyword evidence="2" id="KW-0472">Membrane</keyword>
<dbReference type="AlphaFoldDB" id="H2MGY6"/>
<feature type="transmembrane region" description="Helical" evidence="2">
    <location>
        <begin position="122"/>
        <end position="144"/>
    </location>
</feature>
<feature type="compositionally biased region" description="Basic and acidic residues" evidence="1">
    <location>
        <begin position="157"/>
        <end position="177"/>
    </location>
</feature>
<gene>
    <name evidence="3" type="primary">nrsn1l</name>
</gene>
<dbReference type="Pfam" id="PF14927">
    <property type="entry name" value="Neurensin"/>
    <property type="match status" value="1"/>
</dbReference>
<organism evidence="3 4">
    <name type="scientific">Oryzias latipes</name>
    <name type="common">Japanese rice fish</name>
    <name type="synonym">Japanese killifish</name>
    <dbReference type="NCBI Taxonomy" id="8090"/>
    <lineage>
        <taxon>Eukaryota</taxon>
        <taxon>Metazoa</taxon>
        <taxon>Chordata</taxon>
        <taxon>Craniata</taxon>
        <taxon>Vertebrata</taxon>
        <taxon>Euteleostomi</taxon>
        <taxon>Actinopterygii</taxon>
        <taxon>Neopterygii</taxon>
        <taxon>Teleostei</taxon>
        <taxon>Neoteleostei</taxon>
        <taxon>Acanthomorphata</taxon>
        <taxon>Ovalentaria</taxon>
        <taxon>Atherinomorphae</taxon>
        <taxon>Beloniformes</taxon>
        <taxon>Adrianichthyidae</taxon>
        <taxon>Oryziinae</taxon>
        <taxon>Oryzias</taxon>
    </lineage>
</organism>
<proteinExistence type="predicted"/>
<evidence type="ECO:0000256" key="2">
    <source>
        <dbReference type="SAM" id="Phobius"/>
    </source>
</evidence>
<dbReference type="InParanoid" id="H2MGY6"/>
<dbReference type="GO" id="GO:0043025">
    <property type="term" value="C:neuronal cell body"/>
    <property type="evidence" value="ECO:0000318"/>
    <property type="project" value="GO_Central"/>
</dbReference>
<keyword evidence="4" id="KW-1185">Reference proteome</keyword>
<keyword evidence="2" id="KW-0812">Transmembrane</keyword>
<protein>
    <recommendedName>
        <fullName evidence="5">Neurensin 1-like</fullName>
    </recommendedName>
</protein>
<reference evidence="3 4" key="1">
    <citation type="journal article" date="2007" name="Nature">
        <title>The medaka draft genome and insights into vertebrate genome evolution.</title>
        <authorList>
            <person name="Kasahara M."/>
            <person name="Naruse K."/>
            <person name="Sasaki S."/>
            <person name="Nakatani Y."/>
            <person name="Qu W."/>
            <person name="Ahsan B."/>
            <person name="Yamada T."/>
            <person name="Nagayasu Y."/>
            <person name="Doi K."/>
            <person name="Kasai Y."/>
            <person name="Jindo T."/>
            <person name="Kobayashi D."/>
            <person name="Shimada A."/>
            <person name="Toyoda A."/>
            <person name="Kuroki Y."/>
            <person name="Fujiyama A."/>
            <person name="Sasaki T."/>
            <person name="Shimizu A."/>
            <person name="Asakawa S."/>
            <person name="Shimizu N."/>
            <person name="Hashimoto S."/>
            <person name="Yang J."/>
            <person name="Lee Y."/>
            <person name="Matsushima K."/>
            <person name="Sugano S."/>
            <person name="Sakaizumi M."/>
            <person name="Narita T."/>
            <person name="Ohishi K."/>
            <person name="Haga S."/>
            <person name="Ohta F."/>
            <person name="Nomoto H."/>
            <person name="Nogata K."/>
            <person name="Morishita T."/>
            <person name="Endo T."/>
            <person name="Shin-I T."/>
            <person name="Takeda H."/>
            <person name="Morishita S."/>
            <person name="Kohara Y."/>
        </authorList>
    </citation>
    <scope>NUCLEOTIDE SEQUENCE [LARGE SCALE GENOMIC DNA]</scope>
    <source>
        <strain evidence="3 4">Hd-rR</strain>
    </source>
</reference>
<dbReference type="PANTHER" id="PTHR14796">
    <property type="entry name" value="NEURENSIN 1-RELATED"/>
    <property type="match status" value="1"/>
</dbReference>
<dbReference type="eggNOG" id="ENOG502QRNK">
    <property type="taxonomic scope" value="Eukaryota"/>
</dbReference>
<keyword evidence="2" id="KW-1133">Transmembrane helix</keyword>
<dbReference type="Bgee" id="ENSORLG00000014259">
    <property type="expression patterns" value="Expressed in brain and 2 other cell types or tissues"/>
</dbReference>
<feature type="region of interest" description="Disordered" evidence="1">
    <location>
        <begin position="217"/>
        <end position="245"/>
    </location>
</feature>
<accession>H2MGY6</accession>
<reference evidence="3" key="2">
    <citation type="submission" date="2025-08" db="UniProtKB">
        <authorList>
            <consortium name="Ensembl"/>
        </authorList>
    </citation>
    <scope>IDENTIFICATION</scope>
    <source>
        <strain evidence="3">Hd-rR</strain>
    </source>
</reference>
<feature type="region of interest" description="Disordered" evidence="1">
    <location>
        <begin position="1"/>
        <end position="22"/>
    </location>
</feature>
<feature type="region of interest" description="Disordered" evidence="1">
    <location>
        <begin position="157"/>
        <end position="185"/>
    </location>
</feature>
<dbReference type="Ensembl" id="ENSORLT00000017883.2">
    <property type="protein sequence ID" value="ENSORLP00000017882.2"/>
    <property type="gene ID" value="ENSORLG00000014259.2"/>
</dbReference>
<evidence type="ECO:0000256" key="1">
    <source>
        <dbReference type="SAM" id="MobiDB-lite"/>
    </source>
</evidence>
<dbReference type="PANTHER" id="PTHR14796:SF3">
    <property type="entry name" value="NEURENSIN 1-LIKE-RELATED"/>
    <property type="match status" value="1"/>
</dbReference>
<dbReference type="InterPro" id="IPR024883">
    <property type="entry name" value="Neurensin"/>
</dbReference>
<sequence>MALCSEAGVPAAGPESSGSEGSSCLQFGVRSYLHHFYEECSSSMWDRDKAEPGQSQRSGPWWNSVVWKVSLALGLLILTAGVVSLGVSYSTTHKIESFGEGDLFFVDTQAISFNMGLHLSTVTGIGLLCLGSALAVAAVIVWVVPRANLKERLLHGSSEGDRRREPGSTRMAGRDVVTKPPDAQEGNVPFTLSKVKMCHSADETIPALNEGNVLHSRGHHLQQQKEKTETRPMNHSHQPTSGTEGGVCCVQRKIHVHRMSKHDFQMFSLKEPMTAVNHQTAALPNLVFVVSKVNFRIFDILCYTSITPLSGHRQYTYIHI</sequence>
<feature type="compositionally biased region" description="Polar residues" evidence="1">
    <location>
        <begin position="233"/>
        <end position="242"/>
    </location>
</feature>